<comment type="subcellular location">
    <subcellularLocation>
        <location evidence="1">Cytoplasm</location>
        <location evidence="1">Cytoskeleton</location>
    </subcellularLocation>
</comment>
<gene>
    <name evidence="11" type="ORF">PHPALM_17698</name>
</gene>
<dbReference type="GO" id="GO:0003785">
    <property type="term" value="F:actin monomer binding"/>
    <property type="evidence" value="ECO:0007669"/>
    <property type="project" value="TreeGrafter"/>
</dbReference>
<feature type="compositionally biased region" description="Low complexity" evidence="8">
    <location>
        <begin position="556"/>
        <end position="568"/>
    </location>
</feature>
<dbReference type="EMBL" id="NCKW01009616">
    <property type="protein sequence ID" value="POM66438.1"/>
    <property type="molecule type" value="Genomic_DNA"/>
</dbReference>
<evidence type="ECO:0000256" key="1">
    <source>
        <dbReference type="ARBA" id="ARBA00004245"/>
    </source>
</evidence>
<feature type="compositionally biased region" description="Basic and acidic residues" evidence="8">
    <location>
        <begin position="612"/>
        <end position="647"/>
    </location>
</feature>
<comment type="caution">
    <text evidence="11">The sequence shown here is derived from an EMBL/GenBank/DDBJ whole genome shotgun (WGS) entry which is preliminary data.</text>
</comment>
<dbReference type="GO" id="GO:0051015">
    <property type="term" value="F:actin filament binding"/>
    <property type="evidence" value="ECO:0007669"/>
    <property type="project" value="TreeGrafter"/>
</dbReference>
<feature type="compositionally biased region" description="Basic residues" evidence="8">
    <location>
        <begin position="269"/>
        <end position="278"/>
    </location>
</feature>
<organism evidence="11 12">
    <name type="scientific">Phytophthora palmivora</name>
    <dbReference type="NCBI Taxonomy" id="4796"/>
    <lineage>
        <taxon>Eukaryota</taxon>
        <taxon>Sar</taxon>
        <taxon>Stramenopiles</taxon>
        <taxon>Oomycota</taxon>
        <taxon>Peronosporomycetes</taxon>
        <taxon>Peronosporales</taxon>
        <taxon>Peronosporaceae</taxon>
        <taxon>Phytophthora</taxon>
    </lineage>
</organism>
<dbReference type="Proteomes" id="UP000237271">
    <property type="component" value="Unassembled WGS sequence"/>
</dbReference>
<feature type="domain" description="ADF-H" evidence="10">
    <location>
        <begin position="731"/>
        <end position="863"/>
    </location>
</feature>
<keyword evidence="4" id="KW-0677">Repeat</keyword>
<evidence type="ECO:0000259" key="10">
    <source>
        <dbReference type="PROSITE" id="PS51263"/>
    </source>
</evidence>
<dbReference type="SMART" id="SM00293">
    <property type="entry name" value="PWWP"/>
    <property type="match status" value="1"/>
</dbReference>
<feature type="compositionally biased region" description="Basic residues" evidence="8">
    <location>
        <begin position="96"/>
        <end position="115"/>
    </location>
</feature>
<dbReference type="SUPFAM" id="SSF63748">
    <property type="entry name" value="Tudor/PWWP/MBT"/>
    <property type="match status" value="1"/>
</dbReference>
<dbReference type="GO" id="GO:0005884">
    <property type="term" value="C:actin filament"/>
    <property type="evidence" value="ECO:0007669"/>
    <property type="project" value="TreeGrafter"/>
</dbReference>
<dbReference type="GO" id="GO:0030042">
    <property type="term" value="P:actin filament depolymerization"/>
    <property type="evidence" value="ECO:0007669"/>
    <property type="project" value="TreeGrafter"/>
</dbReference>
<feature type="compositionally biased region" description="Basic and acidic residues" evidence="8">
    <location>
        <begin position="22"/>
        <end position="34"/>
    </location>
</feature>
<feature type="compositionally biased region" description="Basic and acidic residues" evidence="8">
    <location>
        <begin position="74"/>
        <end position="84"/>
    </location>
</feature>
<dbReference type="AlphaFoldDB" id="A0A2P4XLM2"/>
<dbReference type="GO" id="GO:0051016">
    <property type="term" value="P:barbed-end actin filament capping"/>
    <property type="evidence" value="ECO:0007669"/>
    <property type="project" value="TreeGrafter"/>
</dbReference>
<dbReference type="PANTHER" id="PTHR13759">
    <property type="entry name" value="TWINFILIN"/>
    <property type="match status" value="1"/>
</dbReference>
<proteinExistence type="inferred from homology"/>
<evidence type="ECO:0000256" key="6">
    <source>
        <dbReference type="ARBA" id="ARBA00023212"/>
    </source>
</evidence>
<evidence type="ECO:0000256" key="4">
    <source>
        <dbReference type="ARBA" id="ARBA00022737"/>
    </source>
</evidence>
<dbReference type="PANTHER" id="PTHR13759:SF1">
    <property type="entry name" value="TWINFILIN"/>
    <property type="match status" value="1"/>
</dbReference>
<evidence type="ECO:0000256" key="3">
    <source>
        <dbReference type="ARBA" id="ARBA00022490"/>
    </source>
</evidence>
<keyword evidence="3" id="KW-0963">Cytoplasm</keyword>
<dbReference type="SMART" id="SM00102">
    <property type="entry name" value="ADF"/>
    <property type="match status" value="1"/>
</dbReference>
<dbReference type="Pfam" id="PF00855">
    <property type="entry name" value="PWWP"/>
    <property type="match status" value="1"/>
</dbReference>
<feature type="region of interest" description="Disordered" evidence="8">
    <location>
        <begin position="1"/>
        <end position="124"/>
    </location>
</feature>
<feature type="region of interest" description="Disordered" evidence="8">
    <location>
        <begin position="513"/>
        <end position="647"/>
    </location>
</feature>
<feature type="compositionally biased region" description="Basic residues" evidence="8">
    <location>
        <begin position="286"/>
        <end position="295"/>
    </location>
</feature>
<feature type="compositionally biased region" description="Basic residues" evidence="8">
    <location>
        <begin position="359"/>
        <end position="369"/>
    </location>
</feature>
<dbReference type="SUPFAM" id="SSF55753">
    <property type="entry name" value="Actin depolymerizing proteins"/>
    <property type="match status" value="1"/>
</dbReference>
<dbReference type="InterPro" id="IPR029006">
    <property type="entry name" value="ADF-H/Gelsolin-like_dom_sf"/>
</dbReference>
<evidence type="ECO:0000256" key="8">
    <source>
        <dbReference type="SAM" id="MobiDB-lite"/>
    </source>
</evidence>
<comment type="similarity">
    <text evidence="2">Belongs to the actin-binding proteins ADF family. Twinfilin subfamily.</text>
</comment>
<evidence type="ECO:0000313" key="12">
    <source>
        <dbReference type="Proteomes" id="UP000237271"/>
    </source>
</evidence>
<dbReference type="Gene3D" id="3.40.20.10">
    <property type="entry name" value="Severin"/>
    <property type="match status" value="1"/>
</dbReference>
<dbReference type="InterPro" id="IPR028458">
    <property type="entry name" value="Twinfilin"/>
</dbReference>
<keyword evidence="5" id="KW-0009">Actin-binding</keyword>
<dbReference type="PROSITE" id="PS51263">
    <property type="entry name" value="ADF_H"/>
    <property type="match status" value="1"/>
</dbReference>
<accession>A0A2P4XLM2</accession>
<feature type="compositionally biased region" description="Basic residues" evidence="8">
    <location>
        <begin position="61"/>
        <end position="73"/>
    </location>
</feature>
<keyword evidence="12" id="KW-1185">Reference proteome</keyword>
<dbReference type="InterPro" id="IPR000313">
    <property type="entry name" value="PWWP_dom"/>
</dbReference>
<dbReference type="GO" id="GO:0005737">
    <property type="term" value="C:cytoplasm"/>
    <property type="evidence" value="ECO:0007669"/>
    <property type="project" value="TreeGrafter"/>
</dbReference>
<feature type="domain" description="PWWP" evidence="9">
    <location>
        <begin position="145"/>
        <end position="201"/>
    </location>
</feature>
<feature type="region of interest" description="Disordered" evidence="8">
    <location>
        <begin position="264"/>
        <end position="377"/>
    </location>
</feature>
<dbReference type="OrthoDB" id="62853at2759"/>
<evidence type="ECO:0000256" key="7">
    <source>
        <dbReference type="ARBA" id="ARBA00038532"/>
    </source>
</evidence>
<keyword evidence="6" id="KW-0206">Cytoskeleton</keyword>
<dbReference type="PROSITE" id="PS50812">
    <property type="entry name" value="PWWP"/>
    <property type="match status" value="1"/>
</dbReference>
<name>A0A2P4XLM2_9STRA</name>
<evidence type="ECO:0000313" key="11">
    <source>
        <dbReference type="EMBL" id="POM66438.1"/>
    </source>
</evidence>
<dbReference type="InterPro" id="IPR002108">
    <property type="entry name" value="ADF-H"/>
</dbReference>
<feature type="compositionally biased region" description="Low complexity" evidence="8">
    <location>
        <begin position="1"/>
        <end position="21"/>
    </location>
</feature>
<sequence>MSEQAASEAPPATETAPTTTEVTDKLEDKAEKMTVDAAAAEEAAKKPATKRKVDDDAASTPRKRRTSSPRVTKKPKDTENKPAEGEETESEPEKQPKKRAKTAKGPRKTPGRKKKVVEPVEDAEDEQKQVETKVEALSDEIKGRFGQIVWAKMGGYPYWPCIITDPRLLPTKLQETAMKALETKYLVFFYVSNNFATISFKMIESWDDTKFKYREGHPEKDSKAPKRRVKLMAAIEVADREMKLPIQERADGLLKPEEKVAVEEAPVPVKRKPGRPPKAKNAVKTPPKKTPKKRVTQGETEVMADGKGTASVATQEEEEDAAGPALSKEEIKAKVASRKTPKKKGADDTPNATGATVKKAPKAVAKHKSNGSADIDSKRKKEIELVVPHKSVKSADIREMTEEAAKKKMSGPKSKTKKDKGEYKVGDLASFAIKMTRLHAKESARNNDELVAMMQELFKETLMYRSDVERSGLAAIIAALRKKSNPTVGQTASALRKHMISILNNDTEITLLGKKGHNEDAGHGTKKRKAENGGSVKEDHQHKESSSAENSDAKGSSPVKVEVSSPPVNTSPTAKAEESSDAAVKTEEKQTASNPVEDVVAKTEPSECLVVKTEDAVEKPNAATEKRSASPTKTEKPTDSEVKDKEDMFEAPEHLNKNRTIFVDMLSKILDQDGSKRADLANDIEASSEVTWESFLEARKKQAADAPLSESERLLKEAAMLERDTNVKSSAMGVVPFEITQNVRDKLRLLQDNKFDWIAMKLSEDNESVEVVKSLENVELIDVPSTLDRRTPSFVAYRYRGPGATSALFFMYVCPEDSPVRLKMVYSTCKATVLSVANEQLNIKFDHTVRRTLLVVVPSRHTDVVFCL</sequence>
<comment type="subunit">
    <text evidence="7">Interacts with G-actin; ADP-actin form.</text>
</comment>
<evidence type="ECO:0000256" key="2">
    <source>
        <dbReference type="ARBA" id="ARBA00009557"/>
    </source>
</evidence>
<dbReference type="CDD" id="cd05162">
    <property type="entry name" value="PWWP"/>
    <property type="match status" value="1"/>
</dbReference>
<reference evidence="11 12" key="1">
    <citation type="journal article" date="2017" name="Genome Biol. Evol.">
        <title>Phytophthora megakarya and P. palmivora, closely related causal agents of cacao black pod rot, underwent increases in genome sizes and gene numbers by different mechanisms.</title>
        <authorList>
            <person name="Ali S.S."/>
            <person name="Shao J."/>
            <person name="Lary D.J."/>
            <person name="Kronmiller B."/>
            <person name="Shen D."/>
            <person name="Strem M.D."/>
            <person name="Amoako-Attah I."/>
            <person name="Akrofi A.Y."/>
            <person name="Begoude B.A."/>
            <person name="Ten Hoopen G.M."/>
            <person name="Coulibaly K."/>
            <person name="Kebe B.I."/>
            <person name="Melnick R.L."/>
            <person name="Guiltinan M.J."/>
            <person name="Tyler B.M."/>
            <person name="Meinhardt L.W."/>
            <person name="Bailey B.A."/>
        </authorList>
    </citation>
    <scope>NUCLEOTIDE SEQUENCE [LARGE SCALE GENOMIC DNA]</scope>
    <source>
        <strain evidence="12">sbr112.9</strain>
    </source>
</reference>
<feature type="compositionally biased region" description="Basic and acidic residues" evidence="8">
    <location>
        <begin position="536"/>
        <end position="546"/>
    </location>
</feature>
<protein>
    <submittedName>
        <fullName evidence="11">Twinfilin-like protein</fullName>
    </submittedName>
</protein>
<dbReference type="Gene3D" id="2.30.30.140">
    <property type="match status" value="1"/>
</dbReference>
<dbReference type="Pfam" id="PF00241">
    <property type="entry name" value="Cofilin_ADF"/>
    <property type="match status" value="1"/>
</dbReference>
<evidence type="ECO:0000256" key="5">
    <source>
        <dbReference type="ARBA" id="ARBA00023203"/>
    </source>
</evidence>
<evidence type="ECO:0000259" key="9">
    <source>
        <dbReference type="PROSITE" id="PS50812"/>
    </source>
</evidence>